<sequence>MKPEDFNPQDYLPQGCYPWPDLINPNIAQMEIDMNNWIDHDYTYLSEKARRKYKKMGFHLCTARMIPKASYEQTIPCNRFVLNFVVMDDQMEFATIEEKKRDCDRAIEILNGSTPFPYENGIFQHLALIRDEYKSFMPSEWLERFIENLSRCYKYGVQEETPFKLAKRIPSLEYFLILREYSVNMYPYLYWADIEVNFVLPKYIEEHPVIQRLRALTSRIEAWQNDFYSLRKELGLDTELMNLILVLQKGQNISLEEAVTEAKHIHDQDVSEFVALHENLPDFGSYQQQVYDYVISLGSILQGLNTHYIKDTERYLAGGEGFAWPEINNDTKI</sequence>
<dbReference type="EMBL" id="JAVDQS010000001">
    <property type="protein sequence ID" value="MDR6403529.1"/>
    <property type="molecule type" value="Genomic_DNA"/>
</dbReference>
<dbReference type="Proteomes" id="UP001184853">
    <property type="component" value="Unassembled WGS sequence"/>
</dbReference>
<dbReference type="InterPro" id="IPR008949">
    <property type="entry name" value="Isoprenoid_synthase_dom_sf"/>
</dbReference>
<dbReference type="RefSeq" id="WP_115981859.1">
    <property type="nucleotide sequence ID" value="NZ_JAVDQS010000001.1"/>
</dbReference>
<protein>
    <recommendedName>
        <fullName evidence="1">Terpene synthase</fullName>
        <ecNumber evidence="1">4.2.3.-</ecNumber>
    </recommendedName>
</protein>
<dbReference type="SFLD" id="SFLDG01020">
    <property type="entry name" value="Terpene_Cyclase_Like_2"/>
    <property type="match status" value="1"/>
</dbReference>
<reference evidence="2 3" key="1">
    <citation type="submission" date="2023-07" db="EMBL/GenBank/DDBJ databases">
        <title>Sorghum-associated microbial communities from plants grown in Nebraska, USA.</title>
        <authorList>
            <person name="Schachtman D."/>
        </authorList>
    </citation>
    <scope>NUCLEOTIDE SEQUENCE [LARGE SCALE GENOMIC DNA]</scope>
    <source>
        <strain evidence="2 3">DS1709</strain>
    </source>
</reference>
<proteinExistence type="inferred from homology"/>
<comment type="similarity">
    <text evidence="1">Belongs to the terpene synthase family.</text>
</comment>
<evidence type="ECO:0000313" key="3">
    <source>
        <dbReference type="Proteomes" id="UP001184853"/>
    </source>
</evidence>
<dbReference type="InterPro" id="IPR034686">
    <property type="entry name" value="Terpene_cyclase-like_2"/>
</dbReference>
<name>A0ABU1L9Y2_9FLAO</name>
<keyword evidence="3" id="KW-1185">Reference proteome</keyword>
<dbReference type="EC" id="4.2.3.-" evidence="1"/>
<dbReference type="Pfam" id="PF19086">
    <property type="entry name" value="Terpene_syn_C_2"/>
    <property type="match status" value="1"/>
</dbReference>
<comment type="cofactor">
    <cofactor evidence="1">
        <name>Mg(2+)</name>
        <dbReference type="ChEBI" id="CHEBI:18420"/>
    </cofactor>
</comment>
<evidence type="ECO:0000313" key="2">
    <source>
        <dbReference type="EMBL" id="MDR6403529.1"/>
    </source>
</evidence>
<keyword evidence="1" id="KW-0460">Magnesium</keyword>
<keyword evidence="1" id="KW-0456">Lyase</keyword>
<accession>A0ABU1L9Y2</accession>
<dbReference type="PANTHER" id="PTHR35201">
    <property type="entry name" value="TERPENE SYNTHASE"/>
    <property type="match status" value="1"/>
</dbReference>
<organism evidence="2 3">
    <name type="scientific">Chryseobacterium geocarposphaerae</name>
    <dbReference type="NCBI Taxonomy" id="1416776"/>
    <lineage>
        <taxon>Bacteria</taxon>
        <taxon>Pseudomonadati</taxon>
        <taxon>Bacteroidota</taxon>
        <taxon>Flavobacteriia</taxon>
        <taxon>Flavobacteriales</taxon>
        <taxon>Weeksellaceae</taxon>
        <taxon>Chryseobacterium group</taxon>
        <taxon>Chryseobacterium</taxon>
    </lineage>
</organism>
<dbReference type="SUPFAM" id="SSF48576">
    <property type="entry name" value="Terpenoid synthases"/>
    <property type="match status" value="1"/>
</dbReference>
<comment type="caution">
    <text evidence="2">The sequence shown here is derived from an EMBL/GenBank/DDBJ whole genome shotgun (WGS) entry which is preliminary data.</text>
</comment>
<keyword evidence="1" id="KW-0479">Metal-binding</keyword>
<dbReference type="Gene3D" id="1.10.600.10">
    <property type="entry name" value="Farnesyl Diphosphate Synthase"/>
    <property type="match status" value="1"/>
</dbReference>
<dbReference type="PANTHER" id="PTHR35201:SF4">
    <property type="entry name" value="BETA-PINACENE SYNTHASE-RELATED"/>
    <property type="match status" value="1"/>
</dbReference>
<dbReference type="SFLD" id="SFLDS00005">
    <property type="entry name" value="Isoprenoid_Synthase_Type_I"/>
    <property type="match status" value="1"/>
</dbReference>
<evidence type="ECO:0000256" key="1">
    <source>
        <dbReference type="RuleBase" id="RU366034"/>
    </source>
</evidence>
<gene>
    <name evidence="2" type="ORF">J2781_000433</name>
</gene>